<proteinExistence type="predicted"/>
<accession>A0AAV6YRA7</accession>
<reference evidence="2" key="1">
    <citation type="thesis" date="2020" institute="ProQuest LLC" country="789 East Eisenhower Parkway, Ann Arbor, MI, USA">
        <title>Comparative Genomics and Chromosome Evolution.</title>
        <authorList>
            <person name="Mudd A.B."/>
        </authorList>
    </citation>
    <scope>NUCLEOTIDE SEQUENCE</scope>
    <source>
        <strain evidence="2">237g6f4</strain>
        <tissue evidence="2">Blood</tissue>
    </source>
</reference>
<name>A0AAV6YRA7_ENGPU</name>
<dbReference type="EMBL" id="WNYA01014552">
    <property type="protein sequence ID" value="KAG8539476.1"/>
    <property type="molecule type" value="Genomic_DNA"/>
</dbReference>
<dbReference type="GO" id="GO:0005615">
    <property type="term" value="C:extracellular space"/>
    <property type="evidence" value="ECO:0007669"/>
    <property type="project" value="TreeGrafter"/>
</dbReference>
<sequence length="156" mass="17231">LELWKNSSLQRYRTDTGFLEHEGGNLFYLYKKYPVTSKAGTCLAHNGPAIPIVYDYGYADKTSRFYSPNGRGEFIAGFIQFRAVNYEGAALPLCPGMKVTGCNSEHHCIGGGGYVGEGLTRQCGDFTSLDWDGYGAHTGWSSSREITEAAVLIFYR</sequence>
<evidence type="ECO:0000313" key="3">
    <source>
        <dbReference type="Proteomes" id="UP000824782"/>
    </source>
</evidence>
<dbReference type="PANTHER" id="PTHR16146:SF46">
    <property type="entry name" value="INTELECTIN-1A-RELATED"/>
    <property type="match status" value="1"/>
</dbReference>
<evidence type="ECO:0000256" key="1">
    <source>
        <dbReference type="ARBA" id="ARBA00023157"/>
    </source>
</evidence>
<dbReference type="PANTHER" id="PTHR16146">
    <property type="entry name" value="INTELECTIN"/>
    <property type="match status" value="1"/>
</dbReference>
<comment type="caution">
    <text evidence="2">The sequence shown here is derived from an EMBL/GenBank/DDBJ whole genome shotgun (WGS) entry which is preliminary data.</text>
</comment>
<keyword evidence="1" id="KW-1015">Disulfide bond</keyword>
<dbReference type="AlphaFoldDB" id="A0AAV6YRA7"/>
<protein>
    <submittedName>
        <fullName evidence="2">Uncharacterized protein</fullName>
    </submittedName>
</protein>
<feature type="non-terminal residue" evidence="2">
    <location>
        <position position="1"/>
    </location>
</feature>
<keyword evidence="3" id="KW-1185">Reference proteome</keyword>
<evidence type="ECO:0000313" key="2">
    <source>
        <dbReference type="EMBL" id="KAG8539476.1"/>
    </source>
</evidence>
<organism evidence="2 3">
    <name type="scientific">Engystomops pustulosus</name>
    <name type="common">Tungara frog</name>
    <name type="synonym">Physalaemus pustulosus</name>
    <dbReference type="NCBI Taxonomy" id="76066"/>
    <lineage>
        <taxon>Eukaryota</taxon>
        <taxon>Metazoa</taxon>
        <taxon>Chordata</taxon>
        <taxon>Craniata</taxon>
        <taxon>Vertebrata</taxon>
        <taxon>Euteleostomi</taxon>
        <taxon>Amphibia</taxon>
        <taxon>Batrachia</taxon>
        <taxon>Anura</taxon>
        <taxon>Neobatrachia</taxon>
        <taxon>Hyloidea</taxon>
        <taxon>Leptodactylidae</taxon>
        <taxon>Leiuperinae</taxon>
        <taxon>Engystomops</taxon>
    </lineage>
</organism>
<gene>
    <name evidence="2" type="ORF">GDO81_020860</name>
</gene>
<dbReference type="GO" id="GO:0070492">
    <property type="term" value="F:oligosaccharide binding"/>
    <property type="evidence" value="ECO:0007669"/>
    <property type="project" value="TreeGrafter"/>
</dbReference>
<dbReference type="Proteomes" id="UP000824782">
    <property type="component" value="Unassembled WGS sequence"/>
</dbReference>